<proteinExistence type="predicted"/>
<dbReference type="GeneID" id="75118405"/>
<dbReference type="EMBL" id="CP024333">
    <property type="protein sequence ID" value="ATQ15743.1"/>
    <property type="molecule type" value="Genomic_DNA"/>
</dbReference>
<accession>A0AAP8YV80</accession>
<evidence type="ECO:0000313" key="3">
    <source>
        <dbReference type="Proteomes" id="UP000230633"/>
    </source>
</evidence>
<dbReference type="AlphaFoldDB" id="A0AAP8YV80"/>
<dbReference type="EMBL" id="CP036557">
    <property type="protein sequence ID" value="QBK61729.1"/>
    <property type="molecule type" value="Genomic_DNA"/>
</dbReference>
<organism evidence="2 4">
    <name type="scientific">Borrelia miyamotoi</name>
    <dbReference type="NCBI Taxonomy" id="47466"/>
    <lineage>
        <taxon>Bacteria</taxon>
        <taxon>Pseudomonadati</taxon>
        <taxon>Spirochaetota</taxon>
        <taxon>Spirochaetia</taxon>
        <taxon>Spirochaetales</taxon>
        <taxon>Borreliaceae</taxon>
        <taxon>Borrelia</taxon>
    </lineage>
</organism>
<evidence type="ECO:0000313" key="2">
    <source>
        <dbReference type="EMBL" id="QBK61729.1"/>
    </source>
</evidence>
<sequence length="277" mass="32390">MILKSLNNVQLPKVALDKNLPLSGQLEVVKSIGVNKWLVFFLGDYFEVKSSLPLRVGLKYFARMINTSDNFLISVSYTSLFEDFDLFESNDRVMLRRSGNFVEQNTQELFNNIFDNIKDEFILKFLLALHEQRSIGNENFMQICDYFSGKVKMRQQDVKFPIFIENNDGFVISIPFRFLKSSGLLFLFSYKDLEKIYKWSFVYFFNEKEKIICEISNVSSDSKLRIYSDLSLDGIIGELKSSLFCYNITDIKILTSMHDFENFDCEVRVVKSVNYKV</sequence>
<dbReference type="Proteomes" id="UP000291995">
    <property type="component" value="Chromosome"/>
</dbReference>
<evidence type="ECO:0000313" key="1">
    <source>
        <dbReference type="EMBL" id="ATQ15743.1"/>
    </source>
</evidence>
<reference evidence="2" key="2">
    <citation type="submission" date="2022-12" db="EMBL/GenBank/DDBJ databases">
        <title>Whole genome sequencing of Borrelia miyamotoi strains isolated at the Russian territory.</title>
        <authorList>
            <person name="Kuleshov K.V."/>
            <person name="Platonov A.E."/>
            <person name="Goptar I.A."/>
            <person name="Shipulin G.A."/>
            <person name="Markelov M.L."/>
            <person name="Koetsveld J."/>
            <person name="Kolyasnikova N.M."/>
            <person name="Sarksyan D.S."/>
            <person name="Toporkova M.G."/>
            <person name="Hovius J.W."/>
        </authorList>
    </citation>
    <scope>NUCLEOTIDE SEQUENCE</scope>
    <source>
        <strain evidence="3">Yekat-1</strain>
        <strain evidence="2">Yekat-76</strain>
    </source>
</reference>
<reference evidence="4" key="1">
    <citation type="submission" date="2019-03" db="EMBL/GenBank/DDBJ databases">
        <title>Whole genome sequencing of Borrelia miyamotoi strains isolated at the Russian territory.</title>
        <authorList>
            <person name="Kuleshov K.V."/>
            <person name="Platonov A.E."/>
            <person name="Goptar I.A."/>
            <person name="Shipulin G.A."/>
            <person name="Markelov M.L."/>
            <person name="Koetsveld J."/>
            <person name="Kolyasnikova N.M."/>
            <person name="Sarksyan D.S."/>
            <person name="Toporkova M.G."/>
            <person name="Hovius J.W."/>
        </authorList>
    </citation>
    <scope>NUCLEOTIDE SEQUENCE [LARGE SCALE GENOMIC DNA]</scope>
    <source>
        <strain evidence="1">Yekat-1</strain>
        <strain evidence="4">Yekat-76</strain>
    </source>
</reference>
<dbReference type="Proteomes" id="UP000230633">
    <property type="component" value="Chromosome"/>
</dbReference>
<gene>
    <name evidence="1" type="ORF">CNO13_00770</name>
    <name evidence="2" type="ORF">EZU67_00770</name>
</gene>
<evidence type="ECO:0000313" key="4">
    <source>
        <dbReference type="Proteomes" id="UP000291995"/>
    </source>
</evidence>
<keyword evidence="3" id="KW-1185">Reference proteome</keyword>
<protein>
    <submittedName>
        <fullName evidence="2">Uncharacterized protein</fullName>
    </submittedName>
</protein>
<name>A0AAP8YV80_9SPIR</name>
<dbReference type="RefSeq" id="WP_025443515.1">
    <property type="nucleotide sequence ID" value="NZ_AP024371.1"/>
</dbReference>